<dbReference type="HOGENOM" id="CLU_2308195_0_0_1"/>
<evidence type="ECO:0000313" key="2">
    <source>
        <dbReference type="Proteomes" id="UP000011081"/>
    </source>
</evidence>
<reference evidence="2" key="1">
    <citation type="submission" date="2011-03" db="EMBL/GenBank/DDBJ databases">
        <title>The genome sequence of Vavraia culicis strain floridensis.</title>
        <authorList>
            <consortium name="The Broad Institute Genome Sequencing Platform"/>
            <person name="Cuomo C."/>
            <person name="Becnel J."/>
            <person name="Sanscrainte N."/>
            <person name="Young S.K."/>
            <person name="Zeng Q."/>
            <person name="Gargeya S."/>
            <person name="Fitzgerald M."/>
            <person name="Haas B."/>
            <person name="Abouelleil A."/>
            <person name="Alvarado L."/>
            <person name="Arachchi H.M."/>
            <person name="Berlin A."/>
            <person name="Chapman S.B."/>
            <person name="Gearin G."/>
            <person name="Goldberg J."/>
            <person name="Griggs A."/>
            <person name="Gujja S."/>
            <person name="Hansen M."/>
            <person name="Heiman D."/>
            <person name="Howarth C."/>
            <person name="Larimer J."/>
            <person name="Lui A."/>
            <person name="MacDonald P.J.P."/>
            <person name="McCowen C."/>
            <person name="Montmayeur A."/>
            <person name="Murphy C."/>
            <person name="Neiman D."/>
            <person name="Pearson M."/>
            <person name="Priest M."/>
            <person name="Roberts A."/>
            <person name="Saif S."/>
            <person name="Shea T."/>
            <person name="Sisk P."/>
            <person name="Stolte C."/>
            <person name="Sykes S."/>
            <person name="Wortman J."/>
            <person name="Nusbaum C."/>
            <person name="Birren B."/>
        </authorList>
    </citation>
    <scope>NUCLEOTIDE SEQUENCE [LARGE SCALE GENOMIC DNA]</scope>
    <source>
        <strain evidence="2">floridensis</strain>
    </source>
</reference>
<evidence type="ECO:0000313" key="1">
    <source>
        <dbReference type="EMBL" id="ELA45792.1"/>
    </source>
</evidence>
<dbReference type="EMBL" id="GL877615">
    <property type="protein sequence ID" value="ELA45792.1"/>
    <property type="molecule type" value="Genomic_DNA"/>
</dbReference>
<dbReference type="RefSeq" id="XP_008075730.1">
    <property type="nucleotide sequence ID" value="XM_008077539.1"/>
</dbReference>
<dbReference type="AlphaFoldDB" id="L2GQX9"/>
<dbReference type="InParanoid" id="L2GQX9"/>
<gene>
    <name evidence="1" type="ORF">VCUG_02721</name>
</gene>
<dbReference type="VEuPathDB" id="MicrosporidiaDB:VCUG_02721"/>
<dbReference type="Proteomes" id="UP000011081">
    <property type="component" value="Unassembled WGS sequence"/>
</dbReference>
<keyword evidence="2" id="KW-1185">Reference proteome</keyword>
<organism evidence="1 2">
    <name type="scientific">Vavraia culicis (isolate floridensis)</name>
    <name type="common">Microsporidian parasite</name>
    <dbReference type="NCBI Taxonomy" id="948595"/>
    <lineage>
        <taxon>Eukaryota</taxon>
        <taxon>Fungi</taxon>
        <taxon>Fungi incertae sedis</taxon>
        <taxon>Microsporidia</taxon>
        <taxon>Pleistophoridae</taxon>
        <taxon>Vavraia</taxon>
    </lineage>
</organism>
<dbReference type="PROSITE" id="PS51257">
    <property type="entry name" value="PROKAR_LIPOPROTEIN"/>
    <property type="match status" value="1"/>
</dbReference>
<name>L2GQX9_VAVCU</name>
<accession>L2GQX9</accession>
<sequence>MQSFQRLFSGVISSSILASCRFNQRDCIQSQLLDHRVGCESSRLYTCTSNNDSILVRQNNVKIGFDVIVNDGYAICETANVLGVVVFLLRADERNIAIED</sequence>
<proteinExistence type="predicted"/>
<protein>
    <submittedName>
        <fullName evidence="1">Uncharacterized protein</fullName>
    </submittedName>
</protein>
<dbReference type="GeneID" id="19880577"/>